<dbReference type="PATRIC" id="fig|230361.4.peg.469"/>
<evidence type="ECO:0000313" key="1">
    <source>
        <dbReference type="EMBL" id="ALT68257.1"/>
    </source>
</evidence>
<organism evidence="1 2">
    <name type="scientific">Methanobrevibacter millerae</name>
    <dbReference type="NCBI Taxonomy" id="230361"/>
    <lineage>
        <taxon>Archaea</taxon>
        <taxon>Methanobacteriati</taxon>
        <taxon>Methanobacteriota</taxon>
        <taxon>Methanomada group</taxon>
        <taxon>Methanobacteria</taxon>
        <taxon>Methanobacteriales</taxon>
        <taxon>Methanobacteriaceae</taxon>
        <taxon>Methanobrevibacter</taxon>
    </lineage>
</organism>
<keyword evidence="1" id="KW-0378">Hydrolase</keyword>
<dbReference type="GO" id="GO:0009036">
    <property type="term" value="F:type II site-specific deoxyribonuclease activity"/>
    <property type="evidence" value="ECO:0007669"/>
    <property type="project" value="InterPro"/>
</dbReference>
<proteinExistence type="predicted"/>
<keyword evidence="1" id="KW-0540">Nuclease</keyword>
<accession>A0A0U3E9W0</accession>
<dbReference type="GO" id="GO:0003677">
    <property type="term" value="F:DNA binding"/>
    <property type="evidence" value="ECO:0007669"/>
    <property type="project" value="InterPro"/>
</dbReference>
<gene>
    <name evidence="1" type="ORF">sm9_0455</name>
</gene>
<dbReference type="GeneID" id="26735430"/>
<sequence>MHKYVEFVSDEDFLECVRKVVDSYQTLDENITPTSILTESKNTIDEFKTIFDVCVNQISFDEWSKIELTRQQDKTINNKIGEFHQELLGKVNGWVDLGVGDETEIDLKKEDNTVFIELKNKYNTMNSSSEKTCREKLEKVIEKYPDATAYWAYVISKNYKSECRVWKYQQREDERIKRISGDRLYAMITGDSQALEKTFDAIPKAIVEILSEDYRLSKDDEKLKMEYNNIIFKNEDD</sequence>
<dbReference type="KEGG" id="mmil:sm9_0455"/>
<dbReference type="GO" id="GO:0009307">
    <property type="term" value="P:DNA restriction-modification system"/>
    <property type="evidence" value="ECO:0007669"/>
    <property type="project" value="InterPro"/>
</dbReference>
<dbReference type="AlphaFoldDB" id="A0A0U3E9W0"/>
<dbReference type="Pfam" id="PF09553">
    <property type="entry name" value="RE_Eco47II"/>
    <property type="match status" value="1"/>
</dbReference>
<name>A0A0U3E9W0_9EURY</name>
<keyword evidence="2" id="KW-1185">Reference proteome</keyword>
<keyword evidence="1" id="KW-0255">Endonuclease</keyword>
<dbReference type="REBASE" id="133954">
    <property type="entry name" value="R2.MmiSM9ORF453P"/>
</dbReference>
<protein>
    <submittedName>
        <fullName evidence="1">Eco47II restriction endonuclease</fullName>
    </submittedName>
</protein>
<dbReference type="Proteomes" id="UP000067738">
    <property type="component" value="Chromosome"/>
</dbReference>
<dbReference type="EMBL" id="CP011266">
    <property type="protein sequence ID" value="ALT68257.1"/>
    <property type="molecule type" value="Genomic_DNA"/>
</dbReference>
<dbReference type="RefSeq" id="WP_058738591.1">
    <property type="nucleotide sequence ID" value="NZ_CP011266.1"/>
</dbReference>
<dbReference type="InterPro" id="IPR019057">
    <property type="entry name" value="Restrct_endonuc_II_Eco47II"/>
</dbReference>
<dbReference type="OrthoDB" id="78252at2157"/>
<reference evidence="1 2" key="1">
    <citation type="submission" date="2015-04" db="EMBL/GenBank/DDBJ databases">
        <title>The complete genome sequence of the rumen methanogen Methanobrevibacter millerae SM9.</title>
        <authorList>
            <person name="Leahy S.C."/>
            <person name="Kelly W.J."/>
            <person name="Pacheco D.M."/>
            <person name="Li D."/>
            <person name="Altermann E."/>
            <person name="Attwood G.T."/>
        </authorList>
    </citation>
    <scope>NUCLEOTIDE SEQUENCE [LARGE SCALE GENOMIC DNA]</scope>
    <source>
        <strain evidence="1 2">SM9</strain>
    </source>
</reference>
<evidence type="ECO:0000313" key="2">
    <source>
        <dbReference type="Proteomes" id="UP000067738"/>
    </source>
</evidence>